<organism evidence="1 2">
    <name type="scientific">Enterobacter cloacae</name>
    <dbReference type="NCBI Taxonomy" id="550"/>
    <lineage>
        <taxon>Bacteria</taxon>
        <taxon>Pseudomonadati</taxon>
        <taxon>Pseudomonadota</taxon>
        <taxon>Gammaproteobacteria</taxon>
        <taxon>Enterobacterales</taxon>
        <taxon>Enterobacteriaceae</taxon>
        <taxon>Enterobacter</taxon>
        <taxon>Enterobacter cloacae complex</taxon>
    </lineage>
</organism>
<protein>
    <submittedName>
        <fullName evidence="1">Uncharacterized protein</fullName>
    </submittedName>
</protein>
<dbReference type="InterPro" id="IPR023296">
    <property type="entry name" value="Glyco_hydro_beta-prop_sf"/>
</dbReference>
<dbReference type="SUPFAM" id="SSF75005">
    <property type="entry name" value="Arabinanase/levansucrase/invertase"/>
    <property type="match status" value="1"/>
</dbReference>
<dbReference type="Gene3D" id="2.115.10.20">
    <property type="entry name" value="Glycosyl hydrolase domain, family 43"/>
    <property type="match status" value="1"/>
</dbReference>
<dbReference type="Proteomes" id="UP000255106">
    <property type="component" value="Unassembled WGS sequence"/>
</dbReference>
<proteinExistence type="predicted"/>
<accession>A0A377LYU7</accession>
<name>A0A377LYU7_ENTCL</name>
<dbReference type="EMBL" id="UGJB01000004">
    <property type="protein sequence ID" value="STQ10996.1"/>
    <property type="molecule type" value="Genomic_DNA"/>
</dbReference>
<gene>
    <name evidence="1" type="ORF">NCTC10005_03760</name>
</gene>
<evidence type="ECO:0000313" key="1">
    <source>
        <dbReference type="EMBL" id="STQ10996.1"/>
    </source>
</evidence>
<evidence type="ECO:0000313" key="2">
    <source>
        <dbReference type="Proteomes" id="UP000255106"/>
    </source>
</evidence>
<dbReference type="AlphaFoldDB" id="A0A377LYU7"/>
<reference evidence="1 2" key="1">
    <citation type="submission" date="2018-06" db="EMBL/GenBank/DDBJ databases">
        <authorList>
            <consortium name="Pathogen Informatics"/>
            <person name="Doyle S."/>
        </authorList>
    </citation>
    <scope>NUCLEOTIDE SEQUENCE [LARGE SCALE GENOMIC DNA]</scope>
    <source>
        <strain evidence="1 2">NCTC10005</strain>
    </source>
</reference>
<sequence>MITWHRDDSKAGIDVSASGWDAEMISYPHVFELDGTIYMAYLGDQVGRYGFGLAQLEGKLC</sequence>